<proteinExistence type="predicted"/>
<reference evidence="2" key="1">
    <citation type="journal article" date="2019" name="Plant Biotechnol. J.">
        <title>Genome sequencing of the Australian wild diploid species Gossypium australe highlights disease resistance and delayed gland morphogenesis.</title>
        <authorList>
            <person name="Cai Y."/>
            <person name="Cai X."/>
            <person name="Wang Q."/>
            <person name="Wang P."/>
            <person name="Zhang Y."/>
            <person name="Cai C."/>
            <person name="Xu Y."/>
            <person name="Wang K."/>
            <person name="Zhou Z."/>
            <person name="Wang C."/>
            <person name="Geng S."/>
            <person name="Li B."/>
            <person name="Dong Q."/>
            <person name="Hou Y."/>
            <person name="Wang H."/>
            <person name="Ai P."/>
            <person name="Liu Z."/>
            <person name="Yi F."/>
            <person name="Sun M."/>
            <person name="An G."/>
            <person name="Cheng J."/>
            <person name="Zhang Y."/>
            <person name="Shi Q."/>
            <person name="Xie Y."/>
            <person name="Shi X."/>
            <person name="Chang Y."/>
            <person name="Huang F."/>
            <person name="Chen Y."/>
            <person name="Hong S."/>
            <person name="Mi L."/>
            <person name="Sun Q."/>
            <person name="Zhang L."/>
            <person name="Zhou B."/>
            <person name="Peng R."/>
            <person name="Zhang X."/>
            <person name="Liu F."/>
        </authorList>
    </citation>
    <scope>NUCLEOTIDE SEQUENCE [LARGE SCALE GENOMIC DNA]</scope>
    <source>
        <strain evidence="2">cv. PA1801</strain>
    </source>
</reference>
<gene>
    <name evidence="1" type="ORF">EPI10_018298</name>
</gene>
<comment type="caution">
    <text evidence="1">The sequence shown here is derived from an EMBL/GenBank/DDBJ whole genome shotgun (WGS) entry which is preliminary data.</text>
</comment>
<evidence type="ECO:0000313" key="1">
    <source>
        <dbReference type="EMBL" id="KAA3455246.1"/>
    </source>
</evidence>
<organism evidence="1 2">
    <name type="scientific">Gossypium australe</name>
    <dbReference type="NCBI Taxonomy" id="47621"/>
    <lineage>
        <taxon>Eukaryota</taxon>
        <taxon>Viridiplantae</taxon>
        <taxon>Streptophyta</taxon>
        <taxon>Embryophyta</taxon>
        <taxon>Tracheophyta</taxon>
        <taxon>Spermatophyta</taxon>
        <taxon>Magnoliopsida</taxon>
        <taxon>eudicotyledons</taxon>
        <taxon>Gunneridae</taxon>
        <taxon>Pentapetalae</taxon>
        <taxon>rosids</taxon>
        <taxon>malvids</taxon>
        <taxon>Malvales</taxon>
        <taxon>Malvaceae</taxon>
        <taxon>Malvoideae</taxon>
        <taxon>Gossypium</taxon>
    </lineage>
</organism>
<dbReference type="Proteomes" id="UP000325315">
    <property type="component" value="Unassembled WGS sequence"/>
</dbReference>
<protein>
    <submittedName>
        <fullName evidence="1">E3 ubiquitin-protein ligase RHF2A-like isoform X1</fullName>
    </submittedName>
</protein>
<accession>A0A5B6UER2</accession>
<dbReference type="AlphaFoldDB" id="A0A5B6UER2"/>
<keyword evidence="2" id="KW-1185">Reference proteome</keyword>
<dbReference type="OrthoDB" id="1681166at2759"/>
<dbReference type="EMBL" id="SMMG02000012">
    <property type="protein sequence ID" value="KAA3455246.1"/>
    <property type="molecule type" value="Genomic_DNA"/>
</dbReference>
<name>A0A5B6UER2_9ROSI</name>
<evidence type="ECO:0000313" key="2">
    <source>
        <dbReference type="Proteomes" id="UP000325315"/>
    </source>
</evidence>
<sequence length="75" mass="8068">MIYKVKAVVLLAHRADHMKVLSSLDVTTLKSNNPQAFDSGSKESLGAPLEAVERGIHGHRRAKVHGALSSRPLGI</sequence>